<evidence type="ECO:0000313" key="3">
    <source>
        <dbReference type="Proteomes" id="UP000006671"/>
    </source>
</evidence>
<dbReference type="AlphaFoldDB" id="D2W2Z4"/>
<dbReference type="RefSeq" id="XP_002669236.1">
    <property type="nucleotide sequence ID" value="XM_002669190.1"/>
</dbReference>
<proteinExistence type="predicted"/>
<keyword evidence="1" id="KW-0233">DNA recombination</keyword>
<dbReference type="GO" id="GO:0006310">
    <property type="term" value="P:DNA recombination"/>
    <property type="evidence" value="ECO:0007669"/>
    <property type="project" value="UniProtKB-KW"/>
</dbReference>
<name>D2W2Z4_NAEGR</name>
<dbReference type="VEuPathDB" id="AmoebaDB:NAEGRDRAFT_75764"/>
<protein>
    <submittedName>
        <fullName evidence="2">Predicted protein</fullName>
    </submittedName>
</protein>
<dbReference type="Gene3D" id="1.10.443.10">
    <property type="entry name" value="Intergrase catalytic core"/>
    <property type="match status" value="1"/>
</dbReference>
<reference evidence="2 3" key="1">
    <citation type="journal article" date="2010" name="Cell">
        <title>The genome of Naegleria gruberi illuminates early eukaryotic versatility.</title>
        <authorList>
            <person name="Fritz-Laylin L.K."/>
            <person name="Prochnik S.E."/>
            <person name="Ginger M.L."/>
            <person name="Dacks J.B."/>
            <person name="Carpenter M.L."/>
            <person name="Field M.C."/>
            <person name="Kuo A."/>
            <person name="Paredez A."/>
            <person name="Chapman J."/>
            <person name="Pham J."/>
            <person name="Shu S."/>
            <person name="Neupane R."/>
            <person name="Cipriano M."/>
            <person name="Mancuso J."/>
            <person name="Tu H."/>
            <person name="Salamov A."/>
            <person name="Lindquist E."/>
            <person name="Shapiro H."/>
            <person name="Lucas S."/>
            <person name="Grigoriev I.V."/>
            <person name="Cande W.Z."/>
            <person name="Fulton C."/>
            <person name="Rokhsar D.S."/>
            <person name="Dawson S.C."/>
        </authorList>
    </citation>
    <scope>NUCLEOTIDE SEQUENCE [LARGE SCALE GENOMIC DNA]</scope>
    <source>
        <strain evidence="2 3">NEG-M</strain>
    </source>
</reference>
<dbReference type="SUPFAM" id="SSF56349">
    <property type="entry name" value="DNA breaking-rejoining enzymes"/>
    <property type="match status" value="1"/>
</dbReference>
<keyword evidence="3" id="KW-1185">Reference proteome</keyword>
<dbReference type="InterPro" id="IPR011010">
    <property type="entry name" value="DNA_brk_join_enz"/>
</dbReference>
<dbReference type="OrthoDB" id="6138620at2759"/>
<sequence length="328" mass="37396">MAYNRALQRTAQTIRQYFVHGGQSEWNAQLSMRCQALSTALAESTKYSEFSYFCLLHNLDKSDVRAPELFACYLAVHKKLYRLNSLKPTLDFYSNLEGWSVNYSNQFFRIKQGLNKFYSRADIVKHKRSGISALNVKQFIDRISIKDPYLHMLSCAILSVGIRLLARPGQLANLSWSCVKLDTPFIGWVTFDLSGHKTDQLSDMKKLLLNHKEEIRNTVQFITLEDMDYVKHIKEDDSPLFSLLFDEYFTPTQISNIISSPMSSIGVQNTSGHSLRISAATKLASKGVSQSMIETAGNWVPNSKIRLRYQRRIGLATHGLTTSIMRTD</sequence>
<evidence type="ECO:0000313" key="2">
    <source>
        <dbReference type="EMBL" id="EFC36492.1"/>
    </source>
</evidence>
<dbReference type="Proteomes" id="UP000006671">
    <property type="component" value="Unassembled WGS sequence"/>
</dbReference>
<dbReference type="InterPro" id="IPR013762">
    <property type="entry name" value="Integrase-like_cat_sf"/>
</dbReference>
<dbReference type="EMBL" id="GG738929">
    <property type="protein sequence ID" value="EFC36492.1"/>
    <property type="molecule type" value="Genomic_DNA"/>
</dbReference>
<evidence type="ECO:0000256" key="1">
    <source>
        <dbReference type="ARBA" id="ARBA00023172"/>
    </source>
</evidence>
<dbReference type="GeneID" id="8862716"/>
<accession>D2W2Z4</accession>
<dbReference type="InParanoid" id="D2W2Z4"/>
<gene>
    <name evidence="2" type="ORF">NAEGRDRAFT_75764</name>
</gene>
<organism evidence="3">
    <name type="scientific">Naegleria gruberi</name>
    <name type="common">Amoeba</name>
    <dbReference type="NCBI Taxonomy" id="5762"/>
    <lineage>
        <taxon>Eukaryota</taxon>
        <taxon>Discoba</taxon>
        <taxon>Heterolobosea</taxon>
        <taxon>Tetramitia</taxon>
        <taxon>Eutetramitia</taxon>
        <taxon>Vahlkampfiidae</taxon>
        <taxon>Naegleria</taxon>
    </lineage>
</organism>
<dbReference type="GO" id="GO:0015074">
    <property type="term" value="P:DNA integration"/>
    <property type="evidence" value="ECO:0007669"/>
    <property type="project" value="InterPro"/>
</dbReference>
<dbReference type="GO" id="GO:0003677">
    <property type="term" value="F:DNA binding"/>
    <property type="evidence" value="ECO:0007669"/>
    <property type="project" value="InterPro"/>
</dbReference>
<dbReference type="KEGG" id="ngr:NAEGRDRAFT_75764"/>